<evidence type="ECO:0000259" key="4">
    <source>
        <dbReference type="Pfam" id="PF00425"/>
    </source>
</evidence>
<gene>
    <name evidence="6" type="ORF">BIT28_22060</name>
</gene>
<evidence type="ECO:0000256" key="3">
    <source>
        <dbReference type="SAM" id="MobiDB-lite"/>
    </source>
</evidence>
<dbReference type="GO" id="GO:0009396">
    <property type="term" value="P:folic acid-containing compound biosynthetic process"/>
    <property type="evidence" value="ECO:0007669"/>
    <property type="project" value="InterPro"/>
</dbReference>
<dbReference type="InterPro" id="IPR005801">
    <property type="entry name" value="ADC_synthase"/>
</dbReference>
<dbReference type="GO" id="GO:0000162">
    <property type="term" value="P:L-tryptophan biosynthetic process"/>
    <property type="evidence" value="ECO:0007669"/>
    <property type="project" value="TreeGrafter"/>
</dbReference>
<sequence>MVLGRRIKFCVYDTLANNFAPCANRTPVTKKKMICKSHPLLAIEQLDYTPEATLSWFEPLSTHPWAMILRSAAQDHPDNRFDILVADPLATLETHGETTRIKFSNGDEKASNTDPFKLVEELQASLLPPLKPMTDVPFIGGALGYFSYDLGRRVEDLPALAEQDINAADMAVGIYDWALIADHHAQTLFLVSPKGSGRLQWLQEQQNAFKLQQDGASKQHKRSFSLTTQWTANMTKAAYCNKFDRVQDYLLSGDCYQINLAQRFQASYQGDEWTAYLRLEQTNGAPFSGFIRTSECTVLSVSPERFLQHNQGYVETKPIKGTRPRSADEKQDAANATELRHASKDRSENLMIVDLLRNDIGRVAKPGSVAVPKLFEIESFPAVHHLVSTVTGELDTQYSSTDLLRACFPGGSITGAPKIRAMEIIEELEPHRRSIYCGSIGYISRCGRMDTSITIRTLITQQNTLYAWAGGGLVADSDADSEYQETLDKLSKILPILEK</sequence>
<dbReference type="InterPro" id="IPR005802">
    <property type="entry name" value="ADC_synth_comp_1"/>
</dbReference>
<dbReference type="Proteomes" id="UP000186905">
    <property type="component" value="Unassembled WGS sequence"/>
</dbReference>
<dbReference type="InterPro" id="IPR006805">
    <property type="entry name" value="Anth_synth_I_N"/>
</dbReference>
<dbReference type="STRING" id="1903952.BIT28_22060"/>
<keyword evidence="7" id="KW-1185">Reference proteome</keyword>
<name>A0A1Q9GG42_9GAMM</name>
<dbReference type="PANTHER" id="PTHR11236:SF50">
    <property type="entry name" value="AMINODEOXYCHORISMATE SYNTHASE COMPONENT 1"/>
    <property type="match status" value="1"/>
</dbReference>
<evidence type="ECO:0000256" key="2">
    <source>
        <dbReference type="ARBA" id="ARBA00022679"/>
    </source>
</evidence>
<dbReference type="PRINTS" id="PR00095">
    <property type="entry name" value="ANTSNTHASEI"/>
</dbReference>
<dbReference type="EMBL" id="MJIL01000087">
    <property type="protein sequence ID" value="OLQ73410.1"/>
    <property type="molecule type" value="Genomic_DNA"/>
</dbReference>
<dbReference type="GO" id="GO:0046820">
    <property type="term" value="F:4-amino-4-deoxychorismate synthase activity"/>
    <property type="evidence" value="ECO:0007669"/>
    <property type="project" value="UniProtKB-EC"/>
</dbReference>
<keyword evidence="2" id="KW-0808">Transferase</keyword>
<evidence type="ECO:0000256" key="1">
    <source>
        <dbReference type="ARBA" id="ARBA00013139"/>
    </source>
</evidence>
<feature type="region of interest" description="Disordered" evidence="3">
    <location>
        <begin position="318"/>
        <end position="341"/>
    </location>
</feature>
<feature type="domain" description="Chorismate-utilising enzyme C-terminal" evidence="4">
    <location>
        <begin position="236"/>
        <end position="489"/>
    </location>
</feature>
<dbReference type="AlphaFoldDB" id="A0A1Q9GG42"/>
<evidence type="ECO:0000259" key="5">
    <source>
        <dbReference type="Pfam" id="PF04715"/>
    </source>
</evidence>
<dbReference type="InterPro" id="IPR019999">
    <property type="entry name" value="Anth_synth_I-like"/>
</dbReference>
<comment type="caution">
    <text evidence="6">The sequence shown here is derived from an EMBL/GenBank/DDBJ whole genome shotgun (WGS) entry which is preliminary data.</text>
</comment>
<dbReference type="EC" id="2.6.1.85" evidence="1"/>
<dbReference type="SUPFAM" id="SSF56322">
    <property type="entry name" value="ADC synthase"/>
    <property type="match status" value="1"/>
</dbReference>
<organism evidence="6 7">
    <name type="scientific">Photobacterium proteolyticum</name>
    <dbReference type="NCBI Taxonomy" id="1903952"/>
    <lineage>
        <taxon>Bacteria</taxon>
        <taxon>Pseudomonadati</taxon>
        <taxon>Pseudomonadota</taxon>
        <taxon>Gammaproteobacteria</taxon>
        <taxon>Vibrionales</taxon>
        <taxon>Vibrionaceae</taxon>
        <taxon>Photobacterium</taxon>
    </lineage>
</organism>
<dbReference type="Gene3D" id="3.60.120.10">
    <property type="entry name" value="Anthranilate synthase"/>
    <property type="match status" value="1"/>
</dbReference>
<evidence type="ECO:0000313" key="6">
    <source>
        <dbReference type="EMBL" id="OLQ73410.1"/>
    </source>
</evidence>
<reference evidence="6 7" key="1">
    <citation type="submission" date="2016-09" db="EMBL/GenBank/DDBJ databases">
        <title>Photobacterium proteolyticum sp. nov. a protease producing bacterium isolated from ocean sediments of Laizhou Bay.</title>
        <authorList>
            <person name="Li Y."/>
        </authorList>
    </citation>
    <scope>NUCLEOTIDE SEQUENCE [LARGE SCALE GENOMIC DNA]</scope>
    <source>
        <strain evidence="6 7">13-12</strain>
    </source>
</reference>
<dbReference type="Pfam" id="PF00425">
    <property type="entry name" value="Chorismate_bind"/>
    <property type="match status" value="1"/>
</dbReference>
<feature type="compositionally biased region" description="Basic and acidic residues" evidence="3">
    <location>
        <begin position="325"/>
        <end position="341"/>
    </location>
</feature>
<protein>
    <recommendedName>
        <fullName evidence="1">aminodeoxychorismate synthase</fullName>
        <ecNumber evidence="1">2.6.1.85</ecNumber>
    </recommendedName>
</protein>
<dbReference type="Pfam" id="PF04715">
    <property type="entry name" value="Anth_synt_I_N"/>
    <property type="match status" value="1"/>
</dbReference>
<dbReference type="PANTHER" id="PTHR11236">
    <property type="entry name" value="AMINOBENZOATE/ANTHRANILATE SYNTHASE"/>
    <property type="match status" value="1"/>
</dbReference>
<proteinExistence type="predicted"/>
<dbReference type="InterPro" id="IPR015890">
    <property type="entry name" value="Chorismate_C"/>
</dbReference>
<accession>A0A1Q9GG42</accession>
<evidence type="ECO:0000313" key="7">
    <source>
        <dbReference type="Proteomes" id="UP000186905"/>
    </source>
</evidence>
<feature type="domain" description="Anthranilate synthase component I N-terminal" evidence="5">
    <location>
        <begin position="54"/>
        <end position="190"/>
    </location>
</feature>
<dbReference type="NCBIfam" id="TIGR00553">
    <property type="entry name" value="pabB"/>
    <property type="match status" value="1"/>
</dbReference>